<dbReference type="RefSeq" id="WP_265128977.1">
    <property type="nucleotide sequence ID" value="NZ_JAPCHY010000016.1"/>
</dbReference>
<sequence length="54" mass="5744">MATSSKIGFGTDGADGDVLCADRTRVVTRQDSCAIASVEPIDGSEFARRARARR</sequence>
<comment type="caution">
    <text evidence="1">The sequence shown here is derived from an EMBL/GenBank/DDBJ whole genome shotgun (WGS) entry which is preliminary data.</text>
</comment>
<reference evidence="1 2" key="1">
    <citation type="submission" date="2022-10" db="EMBL/GenBank/DDBJ databases">
        <title>Xanthomonas sp. H13-6.</title>
        <authorList>
            <person name="Liu X."/>
            <person name="Deng Z."/>
            <person name="Jiang Y."/>
            <person name="Yu T."/>
            <person name="Ai J."/>
        </authorList>
    </citation>
    <scope>NUCLEOTIDE SEQUENCE [LARGE SCALE GENOMIC DNA]</scope>
    <source>
        <strain evidence="1 2">H13-6</strain>
    </source>
</reference>
<dbReference type="Proteomes" id="UP001209922">
    <property type="component" value="Unassembled WGS sequence"/>
</dbReference>
<accession>A0ABT3JZR0</accession>
<gene>
    <name evidence="1" type="ORF">OK345_15845</name>
</gene>
<evidence type="ECO:0000313" key="2">
    <source>
        <dbReference type="Proteomes" id="UP001209922"/>
    </source>
</evidence>
<organism evidence="1 2">
    <name type="scientific">Xanthomonas chitinilytica</name>
    <dbReference type="NCBI Taxonomy" id="2989819"/>
    <lineage>
        <taxon>Bacteria</taxon>
        <taxon>Pseudomonadati</taxon>
        <taxon>Pseudomonadota</taxon>
        <taxon>Gammaproteobacteria</taxon>
        <taxon>Lysobacterales</taxon>
        <taxon>Lysobacteraceae</taxon>
        <taxon>Xanthomonas</taxon>
    </lineage>
</organism>
<evidence type="ECO:0000313" key="1">
    <source>
        <dbReference type="EMBL" id="MCW4473973.1"/>
    </source>
</evidence>
<protein>
    <submittedName>
        <fullName evidence="1">Uncharacterized protein</fullName>
    </submittedName>
</protein>
<dbReference type="EMBL" id="JAPCHY010000016">
    <property type="protein sequence ID" value="MCW4473973.1"/>
    <property type="molecule type" value="Genomic_DNA"/>
</dbReference>
<proteinExistence type="predicted"/>
<name>A0ABT3JZR0_9XANT</name>
<keyword evidence="2" id="KW-1185">Reference proteome</keyword>